<dbReference type="EMBL" id="CAJNOQ010012730">
    <property type="protein sequence ID" value="CAF1306647.1"/>
    <property type="molecule type" value="Genomic_DNA"/>
</dbReference>
<organism evidence="4 7">
    <name type="scientific">Didymodactylos carnosus</name>
    <dbReference type="NCBI Taxonomy" id="1234261"/>
    <lineage>
        <taxon>Eukaryota</taxon>
        <taxon>Metazoa</taxon>
        <taxon>Spiralia</taxon>
        <taxon>Gnathifera</taxon>
        <taxon>Rotifera</taxon>
        <taxon>Eurotatoria</taxon>
        <taxon>Bdelloidea</taxon>
        <taxon>Philodinida</taxon>
        <taxon>Philodinidae</taxon>
        <taxon>Didymodactylos</taxon>
    </lineage>
</organism>
<evidence type="ECO:0000313" key="7">
    <source>
        <dbReference type="Proteomes" id="UP000663829"/>
    </source>
</evidence>
<gene>
    <name evidence="4" type="ORF">GPM918_LOCUS28789</name>
    <name evidence="3" type="ORF">OVA965_LOCUS7852</name>
    <name evidence="6" type="ORF">SRO942_LOCUS29317</name>
    <name evidence="5" type="ORF">TMI583_LOCUS7848</name>
</gene>
<dbReference type="Proteomes" id="UP000682733">
    <property type="component" value="Unassembled WGS sequence"/>
</dbReference>
<dbReference type="AlphaFoldDB" id="A0A815DW59"/>
<keyword evidence="2" id="KW-1133">Transmembrane helix</keyword>
<protein>
    <submittedName>
        <fullName evidence="4">Uncharacterized protein</fullName>
    </submittedName>
</protein>
<proteinExistence type="predicted"/>
<name>A0A815DW59_9BILA</name>
<dbReference type="EMBL" id="CAJOBC010040250">
    <property type="protein sequence ID" value="CAF4140501.1"/>
    <property type="molecule type" value="Genomic_DNA"/>
</dbReference>
<keyword evidence="2" id="KW-0472">Membrane</keyword>
<dbReference type="OrthoDB" id="10065256at2759"/>
<dbReference type="Proteomes" id="UP000681722">
    <property type="component" value="Unassembled WGS sequence"/>
</dbReference>
<keyword evidence="2" id="KW-0812">Transmembrane</keyword>
<evidence type="ECO:0000313" key="3">
    <source>
        <dbReference type="EMBL" id="CAF0865442.1"/>
    </source>
</evidence>
<evidence type="ECO:0000313" key="6">
    <source>
        <dbReference type="EMBL" id="CAF4140501.1"/>
    </source>
</evidence>
<feature type="transmembrane region" description="Helical" evidence="2">
    <location>
        <begin position="21"/>
        <end position="45"/>
    </location>
</feature>
<evidence type="ECO:0000256" key="2">
    <source>
        <dbReference type="SAM" id="Phobius"/>
    </source>
</evidence>
<sequence>MLFFGKRPNLHQSSASPVQTCFNFGGLVIVIALCGGLAGLIYGIIKQSSTALIGGGIVLGVSLALTVLLILIFVFCIKKKQPTDEHLSSSSGVHHSRSQHPHSNIYPQLQQHFNSQPL</sequence>
<comment type="caution">
    <text evidence="4">The sequence shown here is derived from an EMBL/GenBank/DDBJ whole genome shotgun (WGS) entry which is preliminary data.</text>
</comment>
<evidence type="ECO:0000256" key="1">
    <source>
        <dbReference type="SAM" id="MobiDB-lite"/>
    </source>
</evidence>
<feature type="transmembrane region" description="Helical" evidence="2">
    <location>
        <begin position="51"/>
        <end position="77"/>
    </location>
</feature>
<dbReference type="Proteomes" id="UP000677228">
    <property type="component" value="Unassembled WGS sequence"/>
</dbReference>
<evidence type="ECO:0000313" key="4">
    <source>
        <dbReference type="EMBL" id="CAF1306647.1"/>
    </source>
</evidence>
<feature type="region of interest" description="Disordered" evidence="1">
    <location>
        <begin position="84"/>
        <end position="104"/>
    </location>
</feature>
<dbReference type="EMBL" id="CAJOBA010002566">
    <property type="protein sequence ID" value="CAF3650249.1"/>
    <property type="molecule type" value="Genomic_DNA"/>
</dbReference>
<reference evidence="4" key="1">
    <citation type="submission" date="2021-02" db="EMBL/GenBank/DDBJ databases">
        <authorList>
            <person name="Nowell W R."/>
        </authorList>
    </citation>
    <scope>NUCLEOTIDE SEQUENCE</scope>
</reference>
<keyword evidence="7" id="KW-1185">Reference proteome</keyword>
<evidence type="ECO:0000313" key="5">
    <source>
        <dbReference type="EMBL" id="CAF3650249.1"/>
    </source>
</evidence>
<accession>A0A815DW59</accession>
<dbReference type="Proteomes" id="UP000663829">
    <property type="component" value="Unassembled WGS sequence"/>
</dbReference>
<dbReference type="EMBL" id="CAJNOK010002565">
    <property type="protein sequence ID" value="CAF0865442.1"/>
    <property type="molecule type" value="Genomic_DNA"/>
</dbReference>